<organism evidence="4 5">
    <name type="scientific">Noviherbaspirillum album</name>
    <dbReference type="NCBI Taxonomy" id="3080276"/>
    <lineage>
        <taxon>Bacteria</taxon>
        <taxon>Pseudomonadati</taxon>
        <taxon>Pseudomonadota</taxon>
        <taxon>Betaproteobacteria</taxon>
        <taxon>Burkholderiales</taxon>
        <taxon>Oxalobacteraceae</taxon>
        <taxon>Noviherbaspirillum</taxon>
    </lineage>
</organism>
<dbReference type="Proteomes" id="UP001352263">
    <property type="component" value="Unassembled WGS sequence"/>
</dbReference>
<dbReference type="PANTHER" id="PTHR45953:SF1">
    <property type="entry name" value="IDURONATE 2-SULFATASE"/>
    <property type="match status" value="1"/>
</dbReference>
<dbReference type="InterPro" id="IPR000917">
    <property type="entry name" value="Sulfatase_N"/>
</dbReference>
<dbReference type="PANTHER" id="PTHR45953">
    <property type="entry name" value="IDURONATE 2-SULFATASE"/>
    <property type="match status" value="1"/>
</dbReference>
<evidence type="ECO:0000256" key="1">
    <source>
        <dbReference type="ARBA" id="ARBA00022723"/>
    </source>
</evidence>
<evidence type="ECO:0000256" key="2">
    <source>
        <dbReference type="ARBA" id="ARBA00022801"/>
    </source>
</evidence>
<name>A0ABU6J2Z8_9BURK</name>
<keyword evidence="2" id="KW-0378">Hydrolase</keyword>
<feature type="domain" description="Sulfatase N-terminal" evidence="3">
    <location>
        <begin position="5"/>
        <end position="383"/>
    </location>
</feature>
<proteinExistence type="predicted"/>
<gene>
    <name evidence="4" type="ORF">RY831_02435</name>
</gene>
<dbReference type="EMBL" id="JAWIIV010000001">
    <property type="protein sequence ID" value="MEC4717997.1"/>
    <property type="molecule type" value="Genomic_DNA"/>
</dbReference>
<accession>A0ABU6J2Z8</accession>
<dbReference type="RefSeq" id="WP_326504737.1">
    <property type="nucleotide sequence ID" value="NZ_JAWIIV010000001.1"/>
</dbReference>
<dbReference type="SUPFAM" id="SSF53649">
    <property type="entry name" value="Alkaline phosphatase-like"/>
    <property type="match status" value="1"/>
</dbReference>
<keyword evidence="5" id="KW-1185">Reference proteome</keyword>
<evidence type="ECO:0000259" key="3">
    <source>
        <dbReference type="Pfam" id="PF00884"/>
    </source>
</evidence>
<dbReference type="Gene3D" id="3.40.720.10">
    <property type="entry name" value="Alkaline Phosphatase, subunit A"/>
    <property type="match status" value="1"/>
</dbReference>
<evidence type="ECO:0000313" key="4">
    <source>
        <dbReference type="EMBL" id="MEC4717997.1"/>
    </source>
</evidence>
<reference evidence="4 5" key="1">
    <citation type="submission" date="2023-10" db="EMBL/GenBank/DDBJ databases">
        <title>Noviherbaspirillum sp. CPCC 100848 genome assembly.</title>
        <authorList>
            <person name="Li X.Y."/>
            <person name="Fang X.M."/>
        </authorList>
    </citation>
    <scope>NUCLEOTIDE SEQUENCE [LARGE SCALE GENOMIC DNA]</scope>
    <source>
        <strain evidence="4 5">CPCC 100848</strain>
    </source>
</reference>
<keyword evidence="1" id="KW-0479">Metal-binding</keyword>
<protein>
    <submittedName>
        <fullName evidence="4">Alkaline phosphatase family protein</fullName>
    </submittedName>
</protein>
<dbReference type="Pfam" id="PF00884">
    <property type="entry name" value="Sulfatase"/>
    <property type="match status" value="1"/>
</dbReference>
<comment type="caution">
    <text evidence="4">The sequence shown here is derived from an EMBL/GenBank/DDBJ whole genome shotgun (WGS) entry which is preliminary data.</text>
</comment>
<sequence length="523" mass="59890">MGTPRNVLFIMCDQLRADHLSCYGHPYLHTPNIDALAKRGVRFERAFVQSGVCGPSRMSYYTGRYVSSHGATWNRVPLSINEITLGEYLRGRQMDLALAGKTHVVPDKKGMERLGLDGDSEIAALLREGCFSLVDRYDGHHAEPHGGYANYLRRHGYDSNDPWTDFVIGAIDENGMQVSGWNMRNVHLPARVAKEHSETAYTTSQAIDFISSRGEMPWVLHLSYVKPHWPYMAPAPYHNMYSLEQCLPVKRTKQELERQHPVLAAYRQQEECANFMRDEVVQKVRPAYQGLIKQLDDELGRLWEALEQSGRWDDTLIVFTADHGDYLGDHWLGEKEQFYDTIQRVPYLVYDPSADANGTRGLSMSHFVEAIDTVPTILDGLGIDIPSHRIEGRSLLALTRNNGMLPESGWRDAVFSELDYSFREARRTLGRHPGECKAWMVRTDDWKYVHWQGLPAQLFDLKNDPDEFHDLGTDASHEAVRAAMRERLLGWFSSLKRRTTISYDEVERATNRHKQAGVFFGVW</sequence>
<evidence type="ECO:0000313" key="5">
    <source>
        <dbReference type="Proteomes" id="UP001352263"/>
    </source>
</evidence>
<dbReference type="InterPro" id="IPR017850">
    <property type="entry name" value="Alkaline_phosphatase_core_sf"/>
</dbReference>
<dbReference type="CDD" id="cd16028">
    <property type="entry name" value="PMH"/>
    <property type="match status" value="1"/>
</dbReference>